<evidence type="ECO:0000313" key="1">
    <source>
        <dbReference type="EMBL" id="CAD8872344.1"/>
    </source>
</evidence>
<dbReference type="EMBL" id="HBFQ01065755">
    <property type="protein sequence ID" value="CAD8872344.1"/>
    <property type="molecule type" value="Transcribed_RNA"/>
</dbReference>
<organism evidence="1">
    <name type="scientific">Noctiluca scintillans</name>
    <name type="common">Sea sparkle</name>
    <name type="synonym">Red tide dinoflagellate</name>
    <dbReference type="NCBI Taxonomy" id="2966"/>
    <lineage>
        <taxon>Eukaryota</taxon>
        <taxon>Sar</taxon>
        <taxon>Alveolata</taxon>
        <taxon>Dinophyceae</taxon>
        <taxon>Noctilucales</taxon>
        <taxon>Noctilucaceae</taxon>
        <taxon>Noctiluca</taxon>
    </lineage>
</organism>
<dbReference type="AlphaFoldDB" id="A0A7S1FKL1"/>
<sequence length="147" mass="16199">MEARFHPRDLATRELDGIEFPITVLRRVTCQCADVLFLDDGNIECGVPVGELLPPDTTGVVRGQEEFESLWSRGVAQLTLMDDLRNSRPATAVDMRWEQGRYVSDDGATILSACETNLVMNSDAACGAGLRGIQRLRQSRISSKLST</sequence>
<gene>
    <name evidence="1" type="ORF">NSCI0253_LOCUS46701</name>
</gene>
<accession>A0A7S1FKL1</accession>
<protein>
    <submittedName>
        <fullName evidence="1">Uncharacterized protein</fullName>
    </submittedName>
</protein>
<reference evidence="1" key="1">
    <citation type="submission" date="2021-01" db="EMBL/GenBank/DDBJ databases">
        <authorList>
            <person name="Corre E."/>
            <person name="Pelletier E."/>
            <person name="Niang G."/>
            <person name="Scheremetjew M."/>
            <person name="Finn R."/>
            <person name="Kale V."/>
            <person name="Holt S."/>
            <person name="Cochrane G."/>
            <person name="Meng A."/>
            <person name="Brown T."/>
            <person name="Cohen L."/>
        </authorList>
    </citation>
    <scope>NUCLEOTIDE SEQUENCE</scope>
</reference>
<proteinExistence type="predicted"/>
<name>A0A7S1FKL1_NOCSC</name>